<keyword evidence="2 7" id="KW-0808">Transferase</keyword>
<comment type="function">
    <text evidence="7">Catalyzes the ATP-dependent phosphorylation of L-homoserine to L-homoserine phosphate.</text>
</comment>
<comment type="caution">
    <text evidence="7">Lacks conserved residue(s) required for the propagation of feature annotation.</text>
</comment>
<evidence type="ECO:0000256" key="1">
    <source>
        <dbReference type="ARBA" id="ARBA00022605"/>
    </source>
</evidence>
<dbReference type="PANTHER" id="PTHR20861:SF1">
    <property type="entry name" value="HOMOSERINE KINASE"/>
    <property type="match status" value="1"/>
</dbReference>
<evidence type="ECO:0000256" key="6">
    <source>
        <dbReference type="ARBA" id="ARBA00022840"/>
    </source>
</evidence>
<dbReference type="UniPathway" id="UPA00050">
    <property type="reaction ID" value="UER00064"/>
</dbReference>
<dbReference type="OrthoDB" id="9769912at2"/>
<protein>
    <recommendedName>
        <fullName evidence="7 8">Homoserine kinase</fullName>
        <shortName evidence="7">HK</shortName>
        <shortName evidence="7">HSK</shortName>
        <ecNumber evidence="7 8">2.7.1.39</ecNumber>
    </recommendedName>
</protein>
<dbReference type="EC" id="2.7.1.39" evidence="7 8"/>
<dbReference type="InterPro" id="IPR000870">
    <property type="entry name" value="Homoserine_kinase"/>
</dbReference>
<dbReference type="HAMAP" id="MF_00384">
    <property type="entry name" value="Homoser_kinase"/>
    <property type="match status" value="1"/>
</dbReference>
<dbReference type="GO" id="GO:0009088">
    <property type="term" value="P:threonine biosynthetic process"/>
    <property type="evidence" value="ECO:0007669"/>
    <property type="project" value="UniProtKB-UniRule"/>
</dbReference>
<evidence type="ECO:0000256" key="8">
    <source>
        <dbReference type="NCBIfam" id="TIGR00191"/>
    </source>
</evidence>
<evidence type="ECO:0000256" key="7">
    <source>
        <dbReference type="HAMAP-Rule" id="MF_00384"/>
    </source>
</evidence>
<keyword evidence="12" id="KW-1185">Reference proteome</keyword>
<gene>
    <name evidence="7" type="primary">thrB</name>
    <name evidence="11" type="ORF">Tam10B_1470</name>
</gene>
<keyword evidence="3 7" id="KW-0791">Threonine biosynthesis</keyword>
<dbReference type="Proteomes" id="UP000215433">
    <property type="component" value="Unassembled WGS sequence"/>
</dbReference>
<evidence type="ECO:0000259" key="9">
    <source>
        <dbReference type="Pfam" id="PF00288"/>
    </source>
</evidence>
<dbReference type="InterPro" id="IPR006204">
    <property type="entry name" value="GHMP_kinase_N_dom"/>
</dbReference>
<evidence type="ECO:0000256" key="4">
    <source>
        <dbReference type="ARBA" id="ARBA00022741"/>
    </source>
</evidence>
<evidence type="ECO:0000256" key="3">
    <source>
        <dbReference type="ARBA" id="ARBA00022697"/>
    </source>
</evidence>
<comment type="subcellular location">
    <subcellularLocation>
        <location evidence="7">Cytoplasm</location>
    </subcellularLocation>
</comment>
<keyword evidence="1 7" id="KW-0028">Amino-acid biosynthesis</keyword>
<reference evidence="11 12" key="1">
    <citation type="submission" date="2017-05" db="EMBL/GenBank/DDBJ databases">
        <title>Bifidobacterium vansinderenii sp. nov.</title>
        <authorList>
            <person name="Lugli G.A."/>
            <person name="Duranti S."/>
            <person name="Mangifesta M."/>
        </authorList>
    </citation>
    <scope>NUCLEOTIDE SEQUENCE [LARGE SCALE GENOMIC DNA]</scope>
    <source>
        <strain evidence="11 12">Tam10B</strain>
    </source>
</reference>
<dbReference type="GO" id="GO:0004413">
    <property type="term" value="F:homoserine kinase activity"/>
    <property type="evidence" value="ECO:0007669"/>
    <property type="project" value="UniProtKB-UniRule"/>
</dbReference>
<comment type="similarity">
    <text evidence="7">Belongs to the GHMP kinase family. Homoserine kinase subfamily.</text>
</comment>
<sequence length="348" mass="37347">MKFAADAVRVTVPATSANLGPGFDAVGLALDVRDELTFTLSPSLESSIEIHGEGENTLPRDESHLVMRTFRRTLDELGLPQAGVKLVANNRIPQERGMGSSAEAIVAGVSAAVAFAGYGDEERDFIFDLAAHIEGHPDNVAPAVYGGMTVSWDFEPKTEVPLVDAPNAKPSNVVPVEADRAIFPDSAEAFKGGYHTVNYPVGENINAWVFVPDFKLSTEEARKALPYEVPRADALFNVSRVALLPAAMSGASGRDTNSLLFSATGDTLHQHYRSSLMPGSWELMTFLRAHGYASTISGAGPCVLALHEGDATDAITELIHDQFLAGGHWRMLHPAIDRRGVQFGPVEL</sequence>
<feature type="domain" description="GHMP kinase C-terminal" evidence="10">
    <location>
        <begin position="266"/>
        <end position="318"/>
    </location>
</feature>
<evidence type="ECO:0000259" key="10">
    <source>
        <dbReference type="Pfam" id="PF08544"/>
    </source>
</evidence>
<evidence type="ECO:0000256" key="2">
    <source>
        <dbReference type="ARBA" id="ARBA00022679"/>
    </source>
</evidence>
<dbReference type="InterPro" id="IPR020568">
    <property type="entry name" value="Ribosomal_Su5_D2-typ_SF"/>
</dbReference>
<feature type="domain" description="GHMP kinase N-terminal" evidence="9">
    <location>
        <begin position="65"/>
        <end position="147"/>
    </location>
</feature>
<comment type="catalytic activity">
    <reaction evidence="7">
        <text>L-homoserine + ATP = O-phospho-L-homoserine + ADP + H(+)</text>
        <dbReference type="Rhea" id="RHEA:13985"/>
        <dbReference type="ChEBI" id="CHEBI:15378"/>
        <dbReference type="ChEBI" id="CHEBI:30616"/>
        <dbReference type="ChEBI" id="CHEBI:57476"/>
        <dbReference type="ChEBI" id="CHEBI:57590"/>
        <dbReference type="ChEBI" id="CHEBI:456216"/>
        <dbReference type="EC" id="2.7.1.39"/>
    </reaction>
</comment>
<dbReference type="InterPro" id="IPR013750">
    <property type="entry name" value="GHMP_kinase_C_dom"/>
</dbReference>
<dbReference type="EMBL" id="NEWD01000019">
    <property type="protein sequence ID" value="OXN00247.1"/>
    <property type="molecule type" value="Genomic_DNA"/>
</dbReference>
<dbReference type="Gene3D" id="3.30.230.10">
    <property type="match status" value="1"/>
</dbReference>
<dbReference type="InterPro" id="IPR036554">
    <property type="entry name" value="GHMP_kinase_C_sf"/>
</dbReference>
<dbReference type="Gene3D" id="3.30.70.890">
    <property type="entry name" value="GHMP kinase, C-terminal domain"/>
    <property type="match status" value="1"/>
</dbReference>
<proteinExistence type="inferred from homology"/>
<dbReference type="AlphaFoldDB" id="A0A229VXB6"/>
<keyword evidence="7" id="KW-0963">Cytoplasm</keyword>
<dbReference type="RefSeq" id="WP_093960624.1">
    <property type="nucleotide sequence ID" value="NZ_NEWD01000019.1"/>
</dbReference>
<keyword evidence="6 7" id="KW-0067">ATP-binding</keyword>
<dbReference type="PIRSF" id="PIRSF000676">
    <property type="entry name" value="Homoser_kin"/>
    <property type="match status" value="1"/>
</dbReference>
<name>A0A229VXB6_9BIFI</name>
<evidence type="ECO:0000256" key="5">
    <source>
        <dbReference type="ARBA" id="ARBA00022777"/>
    </source>
</evidence>
<comment type="pathway">
    <text evidence="7">Amino-acid biosynthesis; L-threonine biosynthesis; L-threonine from L-aspartate: step 4/5.</text>
</comment>
<comment type="caution">
    <text evidence="11">The sequence shown here is derived from an EMBL/GenBank/DDBJ whole genome shotgun (WGS) entry which is preliminary data.</text>
</comment>
<accession>A0A229VXB6</accession>
<evidence type="ECO:0000313" key="11">
    <source>
        <dbReference type="EMBL" id="OXN00247.1"/>
    </source>
</evidence>
<organism evidence="11 12">
    <name type="scientific">Bifidobacterium vansinderenii</name>
    <dbReference type="NCBI Taxonomy" id="1984871"/>
    <lineage>
        <taxon>Bacteria</taxon>
        <taxon>Bacillati</taxon>
        <taxon>Actinomycetota</taxon>
        <taxon>Actinomycetes</taxon>
        <taxon>Bifidobacteriales</taxon>
        <taxon>Bifidobacteriaceae</taxon>
        <taxon>Bifidobacterium</taxon>
    </lineage>
</organism>
<dbReference type="GO" id="GO:0005524">
    <property type="term" value="F:ATP binding"/>
    <property type="evidence" value="ECO:0007669"/>
    <property type="project" value="UniProtKB-UniRule"/>
</dbReference>
<dbReference type="PRINTS" id="PR00958">
    <property type="entry name" value="HOMSERKINASE"/>
</dbReference>
<dbReference type="SUPFAM" id="SSF55060">
    <property type="entry name" value="GHMP Kinase, C-terminal domain"/>
    <property type="match status" value="1"/>
</dbReference>
<dbReference type="PANTHER" id="PTHR20861">
    <property type="entry name" value="HOMOSERINE/4-DIPHOSPHOCYTIDYL-2-C-METHYL-D-ERYTHRITOL KINASE"/>
    <property type="match status" value="1"/>
</dbReference>
<dbReference type="Pfam" id="PF08544">
    <property type="entry name" value="GHMP_kinases_C"/>
    <property type="match status" value="1"/>
</dbReference>
<keyword evidence="5 7" id="KW-0418">Kinase</keyword>
<dbReference type="GO" id="GO:0005737">
    <property type="term" value="C:cytoplasm"/>
    <property type="evidence" value="ECO:0007669"/>
    <property type="project" value="UniProtKB-SubCell"/>
</dbReference>
<dbReference type="SUPFAM" id="SSF54211">
    <property type="entry name" value="Ribosomal protein S5 domain 2-like"/>
    <property type="match status" value="1"/>
</dbReference>
<dbReference type="Pfam" id="PF00288">
    <property type="entry name" value="GHMP_kinases_N"/>
    <property type="match status" value="1"/>
</dbReference>
<evidence type="ECO:0000313" key="12">
    <source>
        <dbReference type="Proteomes" id="UP000215433"/>
    </source>
</evidence>
<dbReference type="InterPro" id="IPR014721">
    <property type="entry name" value="Ribsml_uS5_D2-typ_fold_subgr"/>
</dbReference>
<dbReference type="NCBIfam" id="TIGR00191">
    <property type="entry name" value="thrB"/>
    <property type="match status" value="1"/>
</dbReference>
<keyword evidence="4 7" id="KW-0547">Nucleotide-binding</keyword>